<dbReference type="Gene3D" id="3.40.1390.30">
    <property type="entry name" value="NIF3 (NGG1p interacting factor 3)-like"/>
    <property type="match status" value="1"/>
</dbReference>
<dbReference type="Proteomes" id="UP000534306">
    <property type="component" value="Unassembled WGS sequence"/>
</dbReference>
<proteinExistence type="inferred from homology"/>
<evidence type="ECO:0000313" key="7">
    <source>
        <dbReference type="EMBL" id="NOL39130.1"/>
    </source>
</evidence>
<protein>
    <recommendedName>
        <fullName evidence="3">GTP cyclohydrolase 1 type 2 homolog</fullName>
    </recommendedName>
</protein>
<comment type="similarity">
    <text evidence="1">Belongs to the GTP cyclohydrolase I type 2/NIF3 family.</text>
</comment>
<evidence type="ECO:0000313" key="8">
    <source>
        <dbReference type="Proteomes" id="UP000534306"/>
    </source>
</evidence>
<dbReference type="InterPro" id="IPR036069">
    <property type="entry name" value="DUF34/NIF3_sf"/>
</dbReference>
<dbReference type="InterPro" id="IPR015867">
    <property type="entry name" value="N-reg_PII/ATP_PRibTrfase_C"/>
</dbReference>
<sequence length="432" mass="45223">MGLVNPRLADVIAVLDRLYDPSWAESWDAVGLVTGDPDQPVRRILFAVDPMREVVDEAIAGSYDLLVTHHPLLLRGVNSVAATTPKGRVLHDLIRANTALHVCHTNADNANPGVSDALAQALGLTNLRPLNPLPTDPMDKLVAFVPVADAEKLVEALAAAGAGQGTHYDQAAWTAPSHRLGAAADAASGGEVRGAATSSAPSDGVPGREAADAAGAAGGGGPVAWASVGEMTFRPLDGSNPATGRVGHVSRVQEARVEMVLPRGKRRAVLGALRAAHPYEVPAYDLIELVAEPGDRGGGRIGVLEQPMDLREFAQRVADSLPRTQHGVRVAGDPARTIRTVAVVGGAGDSEFARVRAAGADAYVTADLRHHPATEAVAYGEGPALVDVAHWASEWPWLRDAERLLRDGLAAQGSTVETHISTLCTDAWNVRL</sequence>
<evidence type="ECO:0000256" key="4">
    <source>
        <dbReference type="ARBA" id="ARBA00022723"/>
    </source>
</evidence>
<gene>
    <name evidence="7" type="ORF">HPO96_02615</name>
</gene>
<evidence type="ECO:0000256" key="5">
    <source>
        <dbReference type="PIRSR" id="PIRSR602678-1"/>
    </source>
</evidence>
<dbReference type="GO" id="GO:0046872">
    <property type="term" value="F:metal ion binding"/>
    <property type="evidence" value="ECO:0007669"/>
    <property type="project" value="UniProtKB-KW"/>
</dbReference>
<evidence type="ECO:0000256" key="6">
    <source>
        <dbReference type="SAM" id="MobiDB-lite"/>
    </source>
</evidence>
<comment type="caution">
    <text evidence="7">The sequence shown here is derived from an EMBL/GenBank/DDBJ whole genome shotgun (WGS) entry which is preliminary data.</text>
</comment>
<feature type="binding site" evidence="5">
    <location>
        <position position="390"/>
    </location>
    <ligand>
        <name>a divalent metal cation</name>
        <dbReference type="ChEBI" id="CHEBI:60240"/>
        <label>1</label>
    </ligand>
</feature>
<dbReference type="PANTHER" id="PTHR13799:SF14">
    <property type="entry name" value="GTP CYCLOHYDROLASE 1 TYPE 2 HOMOLOG"/>
    <property type="match status" value="1"/>
</dbReference>
<feature type="binding site" evidence="5">
    <location>
        <position position="394"/>
    </location>
    <ligand>
        <name>a divalent metal cation</name>
        <dbReference type="ChEBI" id="CHEBI:60240"/>
        <label>1</label>
    </ligand>
</feature>
<keyword evidence="8" id="KW-1185">Reference proteome</keyword>
<dbReference type="Pfam" id="PF01784">
    <property type="entry name" value="DUF34_NIF3"/>
    <property type="match status" value="1"/>
</dbReference>
<dbReference type="EMBL" id="JABJRC010000001">
    <property type="protein sequence ID" value="NOL39130.1"/>
    <property type="molecule type" value="Genomic_DNA"/>
</dbReference>
<dbReference type="AlphaFoldDB" id="A0A7Y4KV49"/>
<evidence type="ECO:0000256" key="1">
    <source>
        <dbReference type="ARBA" id="ARBA00006964"/>
    </source>
</evidence>
<organism evidence="7 8">
    <name type="scientific">Kribbella sandramycini</name>
    <dbReference type="NCBI Taxonomy" id="60450"/>
    <lineage>
        <taxon>Bacteria</taxon>
        <taxon>Bacillati</taxon>
        <taxon>Actinomycetota</taxon>
        <taxon>Actinomycetes</taxon>
        <taxon>Propionibacteriales</taxon>
        <taxon>Kribbellaceae</taxon>
        <taxon>Kribbella</taxon>
    </lineage>
</organism>
<feature type="binding site" evidence="5">
    <location>
        <position position="69"/>
    </location>
    <ligand>
        <name>a divalent metal cation</name>
        <dbReference type="ChEBI" id="CHEBI:60240"/>
        <label>1</label>
    </ligand>
</feature>
<name>A0A7Y4KV49_9ACTN</name>
<keyword evidence="4 5" id="KW-0479">Metal-binding</keyword>
<dbReference type="NCBIfam" id="TIGR00486">
    <property type="entry name" value="YbgI_SA1388"/>
    <property type="match status" value="1"/>
</dbReference>
<reference evidence="7 8" key="1">
    <citation type="submission" date="2020-05" db="EMBL/GenBank/DDBJ databases">
        <title>Genome sequence of Kribbella sandramycini ATCC 39419.</title>
        <authorList>
            <person name="Maclea K.S."/>
            <person name="Fair J.L."/>
        </authorList>
    </citation>
    <scope>NUCLEOTIDE SEQUENCE [LARGE SCALE GENOMIC DNA]</scope>
    <source>
        <strain evidence="7 8">ATCC 39419</strain>
    </source>
</reference>
<feature type="binding site" evidence="5">
    <location>
        <position position="70"/>
    </location>
    <ligand>
        <name>a divalent metal cation</name>
        <dbReference type="ChEBI" id="CHEBI:60240"/>
        <label>1</label>
    </ligand>
</feature>
<dbReference type="FunFam" id="3.40.1390.30:FF:000001">
    <property type="entry name" value="GTP cyclohydrolase 1 type 2"/>
    <property type="match status" value="1"/>
</dbReference>
<dbReference type="PANTHER" id="PTHR13799">
    <property type="entry name" value="NGG1 INTERACTING FACTOR 3"/>
    <property type="match status" value="1"/>
</dbReference>
<dbReference type="GO" id="GO:0005737">
    <property type="term" value="C:cytoplasm"/>
    <property type="evidence" value="ECO:0007669"/>
    <property type="project" value="TreeGrafter"/>
</dbReference>
<dbReference type="Gene3D" id="3.30.70.120">
    <property type="match status" value="2"/>
</dbReference>
<dbReference type="InterPro" id="IPR002678">
    <property type="entry name" value="DUF34/NIF3"/>
</dbReference>
<evidence type="ECO:0000256" key="2">
    <source>
        <dbReference type="ARBA" id="ARBA00011643"/>
    </source>
</evidence>
<feature type="binding site" evidence="5">
    <location>
        <position position="108"/>
    </location>
    <ligand>
        <name>a divalent metal cation</name>
        <dbReference type="ChEBI" id="CHEBI:60240"/>
        <label>1</label>
    </ligand>
</feature>
<feature type="region of interest" description="Disordered" evidence="6">
    <location>
        <begin position="182"/>
        <end position="219"/>
    </location>
</feature>
<accession>A0A7Y4KV49</accession>
<evidence type="ECO:0000256" key="3">
    <source>
        <dbReference type="ARBA" id="ARBA00022112"/>
    </source>
</evidence>
<dbReference type="SUPFAM" id="SSF102705">
    <property type="entry name" value="NIF3 (NGG1p interacting factor 3)-like"/>
    <property type="match status" value="1"/>
</dbReference>
<comment type="subunit">
    <text evidence="2">Homohexamer.</text>
</comment>